<evidence type="ECO:0000259" key="2">
    <source>
        <dbReference type="Pfam" id="PF00656"/>
    </source>
</evidence>
<comment type="similarity">
    <text evidence="1">Belongs to the peptidase C14B family.</text>
</comment>
<dbReference type="InterPro" id="IPR011600">
    <property type="entry name" value="Pept_C14_caspase"/>
</dbReference>
<dbReference type="InterPro" id="IPR029030">
    <property type="entry name" value="Caspase-like_dom_sf"/>
</dbReference>
<evidence type="ECO:0000313" key="3">
    <source>
        <dbReference type="EMBL" id="PRQ57130.1"/>
    </source>
</evidence>
<sequence length="367" mass="40943">MMMSNYGRQRQLVVDCWYCQTQIPLPSVSPISVRCRRCYASTGVASPGFPRSPYSAVPYYVRINPPPHAGFPQRSPGPPQNVHRRKKAVICGISYLYTRTELNGCINDAKRMRTLLISKFNFPEDSIVMLTEKETDPYNKPYKNNIKRELRWLVQGCEPGDSLLFYYSGHGSQLPERHLGDEDDEMDETLCPLDVETQGMIRDDWINATIVRPIPHGVKLHAIIDSCHSGTILDLPWLCNMDWDGNYEWDDHRPKSGVYKGASGGEVICISGCDDHQTSEETPSIPTTGVMTSCFIQAIKSGQAATYGSLLYYMRNNIRKVSGGGGAVTSLDSMLPTGGSVGGGRLRQEPQLTAGKRFDVYTKPFTL</sequence>
<dbReference type="PANTHER" id="PTHR48104:SF30">
    <property type="entry name" value="METACASPASE-1"/>
    <property type="match status" value="1"/>
</dbReference>
<dbReference type="Gene3D" id="3.40.50.12660">
    <property type="match status" value="1"/>
</dbReference>
<dbReference type="GO" id="GO:0004197">
    <property type="term" value="F:cysteine-type endopeptidase activity"/>
    <property type="evidence" value="ECO:0007669"/>
    <property type="project" value="InterPro"/>
</dbReference>
<comment type="caution">
    <text evidence="3">The sequence shown here is derived from an EMBL/GenBank/DDBJ whole genome shotgun (WGS) entry which is preliminary data.</text>
</comment>
<gene>
    <name evidence="3" type="ORF">RchiOBHm_Chr1g0344901</name>
</gene>
<proteinExistence type="inferred from homology"/>
<dbReference type="GO" id="GO:0005737">
    <property type="term" value="C:cytoplasm"/>
    <property type="evidence" value="ECO:0007669"/>
    <property type="project" value="TreeGrafter"/>
</dbReference>
<dbReference type="GO" id="GO:0006508">
    <property type="term" value="P:proteolysis"/>
    <property type="evidence" value="ECO:0007669"/>
    <property type="project" value="InterPro"/>
</dbReference>
<dbReference type="OrthoDB" id="3223806at2759"/>
<organism evidence="3 4">
    <name type="scientific">Rosa chinensis</name>
    <name type="common">China rose</name>
    <dbReference type="NCBI Taxonomy" id="74649"/>
    <lineage>
        <taxon>Eukaryota</taxon>
        <taxon>Viridiplantae</taxon>
        <taxon>Streptophyta</taxon>
        <taxon>Embryophyta</taxon>
        <taxon>Tracheophyta</taxon>
        <taxon>Spermatophyta</taxon>
        <taxon>Magnoliopsida</taxon>
        <taxon>eudicotyledons</taxon>
        <taxon>Gunneridae</taxon>
        <taxon>Pentapetalae</taxon>
        <taxon>rosids</taxon>
        <taxon>fabids</taxon>
        <taxon>Rosales</taxon>
        <taxon>Rosaceae</taxon>
        <taxon>Rosoideae</taxon>
        <taxon>Rosoideae incertae sedis</taxon>
        <taxon>Rosa</taxon>
    </lineage>
</organism>
<keyword evidence="4" id="KW-1185">Reference proteome</keyword>
<protein>
    <submittedName>
        <fullName evidence="3">Putative Caspase-like domain-containing protein</fullName>
    </submittedName>
</protein>
<dbReference type="Pfam" id="PF00656">
    <property type="entry name" value="Peptidase_C14"/>
    <property type="match status" value="1"/>
</dbReference>
<dbReference type="PANTHER" id="PTHR48104">
    <property type="entry name" value="METACASPASE-4"/>
    <property type="match status" value="1"/>
</dbReference>
<dbReference type="SUPFAM" id="SSF52129">
    <property type="entry name" value="Caspase-like"/>
    <property type="match status" value="1"/>
</dbReference>
<dbReference type="InterPro" id="IPR050452">
    <property type="entry name" value="Metacaspase"/>
</dbReference>
<name>A0A2P6SEN3_ROSCH</name>
<evidence type="ECO:0000313" key="4">
    <source>
        <dbReference type="Proteomes" id="UP000238479"/>
    </source>
</evidence>
<dbReference type="Gramene" id="PRQ57130">
    <property type="protein sequence ID" value="PRQ57130"/>
    <property type="gene ID" value="RchiOBHm_Chr1g0344901"/>
</dbReference>
<evidence type="ECO:0000256" key="1">
    <source>
        <dbReference type="ARBA" id="ARBA00009005"/>
    </source>
</evidence>
<dbReference type="EMBL" id="PDCK01000039">
    <property type="protein sequence ID" value="PRQ57130.1"/>
    <property type="molecule type" value="Genomic_DNA"/>
</dbReference>
<accession>A0A2P6SEN3</accession>
<reference evidence="3 4" key="1">
    <citation type="journal article" date="2018" name="Nat. Genet.">
        <title>The Rosa genome provides new insights in the design of modern roses.</title>
        <authorList>
            <person name="Bendahmane M."/>
        </authorList>
    </citation>
    <scope>NUCLEOTIDE SEQUENCE [LARGE SCALE GENOMIC DNA]</scope>
    <source>
        <strain evidence="4">cv. Old Blush</strain>
    </source>
</reference>
<dbReference type="Proteomes" id="UP000238479">
    <property type="component" value="Chromosome 1"/>
</dbReference>
<feature type="domain" description="Peptidase C14 caspase" evidence="2">
    <location>
        <begin position="85"/>
        <end position="354"/>
    </location>
</feature>
<dbReference type="AlphaFoldDB" id="A0A2P6SEN3"/>